<name>A0A8I6SHJ0_CIMLE</name>
<dbReference type="CDD" id="cd12442">
    <property type="entry name" value="RRM_RBM48"/>
    <property type="match status" value="1"/>
</dbReference>
<accession>A0A8I6SHJ0</accession>
<keyword evidence="9" id="KW-1185">Reference proteome</keyword>
<evidence type="ECO:0000313" key="8">
    <source>
        <dbReference type="EnsemblMetazoa" id="XP_024082064.1"/>
    </source>
</evidence>
<dbReference type="AlphaFoldDB" id="A0A8I6SHJ0"/>
<dbReference type="PANTHER" id="PTHR20957:SF0">
    <property type="entry name" value="RNA-BINDING PROTEIN 48"/>
    <property type="match status" value="1"/>
</dbReference>
<dbReference type="GeneID" id="106672928"/>
<reference evidence="8" key="1">
    <citation type="submission" date="2022-01" db="UniProtKB">
        <authorList>
            <consortium name="EnsemblMetazoa"/>
        </authorList>
    </citation>
    <scope>IDENTIFICATION</scope>
</reference>
<dbReference type="InterPro" id="IPR039599">
    <property type="entry name" value="RBM48"/>
</dbReference>
<evidence type="ECO:0000256" key="3">
    <source>
        <dbReference type="ARBA" id="ARBA00022664"/>
    </source>
</evidence>
<dbReference type="GO" id="GO:0006397">
    <property type="term" value="P:mRNA processing"/>
    <property type="evidence" value="ECO:0007669"/>
    <property type="project" value="UniProtKB-KW"/>
</dbReference>
<evidence type="ECO:0000256" key="4">
    <source>
        <dbReference type="ARBA" id="ARBA00022728"/>
    </source>
</evidence>
<keyword evidence="3" id="KW-0507">mRNA processing</keyword>
<dbReference type="SUPFAM" id="SSF54928">
    <property type="entry name" value="RNA-binding domain, RBD"/>
    <property type="match status" value="1"/>
</dbReference>
<dbReference type="GO" id="GO:0005681">
    <property type="term" value="C:spliceosomal complex"/>
    <property type="evidence" value="ECO:0007669"/>
    <property type="project" value="UniProtKB-KW"/>
</dbReference>
<keyword evidence="6" id="KW-0508">mRNA splicing</keyword>
<proteinExistence type="inferred from homology"/>
<evidence type="ECO:0000256" key="7">
    <source>
        <dbReference type="ARBA" id="ARBA00035004"/>
    </source>
</evidence>
<dbReference type="GO" id="GO:0003723">
    <property type="term" value="F:RNA binding"/>
    <property type="evidence" value="ECO:0007669"/>
    <property type="project" value="UniProtKB-KW"/>
</dbReference>
<dbReference type="RefSeq" id="XP_024082064.1">
    <property type="nucleotide sequence ID" value="XM_024226296.1"/>
</dbReference>
<dbReference type="Proteomes" id="UP000494040">
    <property type="component" value="Unassembled WGS sequence"/>
</dbReference>
<keyword evidence="4" id="KW-0747">Spliceosome</keyword>
<comment type="similarity">
    <text evidence="1">Belongs to the RBM48 family.</text>
</comment>
<evidence type="ECO:0000256" key="5">
    <source>
        <dbReference type="ARBA" id="ARBA00022884"/>
    </source>
</evidence>
<dbReference type="InterPro" id="IPR012677">
    <property type="entry name" value="Nucleotide-bd_a/b_plait_sf"/>
</dbReference>
<dbReference type="OrthoDB" id="78358at2759"/>
<dbReference type="PANTHER" id="PTHR20957">
    <property type="entry name" value="RNA-BINDING PROTEIN 48"/>
    <property type="match status" value="1"/>
</dbReference>
<dbReference type="InterPro" id="IPR034264">
    <property type="entry name" value="RBM48_RRM"/>
</dbReference>
<evidence type="ECO:0000256" key="2">
    <source>
        <dbReference type="ARBA" id="ARBA00015189"/>
    </source>
</evidence>
<sequence>MENVYTVNNESQHLLIFNVPSINLVVEIKALCERFGSIHGLYKLLTQNDEEFTETFHVHFSDIRQARFAKKQLDDRPFYGGVLHVCYAPEMESLEETRYKLINRRKEIAYYSGRTINSAPFMKTKFIPNKPQSRNRSNVNNFASLIKQSFVPENTNIPTTSQQKHTFPTFDYPSQKVWKQPGNVPDFKQNSNGHFKKFIPSSVIKSKCVRK</sequence>
<keyword evidence="5" id="KW-0694">RNA-binding</keyword>
<evidence type="ECO:0000256" key="1">
    <source>
        <dbReference type="ARBA" id="ARBA00006938"/>
    </source>
</evidence>
<protein>
    <recommendedName>
        <fullName evidence="2">RNA-binding protein 48</fullName>
    </recommendedName>
</protein>
<dbReference type="GO" id="GO:0005654">
    <property type="term" value="C:nucleoplasm"/>
    <property type="evidence" value="ECO:0007669"/>
    <property type="project" value="TreeGrafter"/>
</dbReference>
<organism evidence="8 9">
    <name type="scientific">Cimex lectularius</name>
    <name type="common">Bed bug</name>
    <name type="synonym">Acanthia lectularia</name>
    <dbReference type="NCBI Taxonomy" id="79782"/>
    <lineage>
        <taxon>Eukaryota</taxon>
        <taxon>Metazoa</taxon>
        <taxon>Ecdysozoa</taxon>
        <taxon>Arthropoda</taxon>
        <taxon>Hexapoda</taxon>
        <taxon>Insecta</taxon>
        <taxon>Pterygota</taxon>
        <taxon>Neoptera</taxon>
        <taxon>Paraneoptera</taxon>
        <taxon>Hemiptera</taxon>
        <taxon>Heteroptera</taxon>
        <taxon>Panheteroptera</taxon>
        <taxon>Cimicomorpha</taxon>
        <taxon>Cimicidae</taxon>
        <taxon>Cimex</taxon>
    </lineage>
</organism>
<dbReference type="GO" id="GO:0008380">
    <property type="term" value="P:RNA splicing"/>
    <property type="evidence" value="ECO:0007669"/>
    <property type="project" value="UniProtKB-KW"/>
</dbReference>
<dbReference type="EnsemblMetazoa" id="XM_024226296.1">
    <property type="protein sequence ID" value="XP_024082064.1"/>
    <property type="gene ID" value="LOC106672928"/>
</dbReference>
<comment type="function">
    <text evidence="7">As a component of the minor spliceosome, involved in the splicing of U12-type introns in pre-mRNAs.</text>
</comment>
<evidence type="ECO:0000313" key="9">
    <source>
        <dbReference type="Proteomes" id="UP000494040"/>
    </source>
</evidence>
<dbReference type="InterPro" id="IPR035979">
    <property type="entry name" value="RBD_domain_sf"/>
</dbReference>
<dbReference type="Gene3D" id="3.30.70.330">
    <property type="match status" value="1"/>
</dbReference>
<evidence type="ECO:0000256" key="6">
    <source>
        <dbReference type="ARBA" id="ARBA00023187"/>
    </source>
</evidence>